<evidence type="ECO:0000256" key="1">
    <source>
        <dbReference type="SAM" id="SignalP"/>
    </source>
</evidence>
<dbReference type="Proteomes" id="UP000218287">
    <property type="component" value="Chromosome"/>
</dbReference>
<evidence type="ECO:0008006" key="4">
    <source>
        <dbReference type="Google" id="ProtNLM"/>
    </source>
</evidence>
<name>A0A1Z4GG34_9CYAN</name>
<feature type="signal peptide" evidence="1">
    <location>
        <begin position="1"/>
        <end position="29"/>
    </location>
</feature>
<evidence type="ECO:0000313" key="3">
    <source>
        <dbReference type="Proteomes" id="UP000218287"/>
    </source>
</evidence>
<evidence type="ECO:0000313" key="2">
    <source>
        <dbReference type="EMBL" id="BAY16447.1"/>
    </source>
</evidence>
<accession>A0A1Z4GG34</accession>
<gene>
    <name evidence="2" type="ORF">NIES21_22750</name>
</gene>
<organism evidence="2 3">
    <name type="scientific">Anabaenopsis circularis NIES-21</name>
    <dbReference type="NCBI Taxonomy" id="1085406"/>
    <lineage>
        <taxon>Bacteria</taxon>
        <taxon>Bacillati</taxon>
        <taxon>Cyanobacteriota</taxon>
        <taxon>Cyanophyceae</taxon>
        <taxon>Nostocales</taxon>
        <taxon>Nodulariaceae</taxon>
        <taxon>Anabaenopsis</taxon>
    </lineage>
</organism>
<dbReference type="AlphaFoldDB" id="A0A1Z4GG34"/>
<feature type="chain" id="PRO_5012712491" description="PEP-CTERM protein-sorting domain-containing protein" evidence="1">
    <location>
        <begin position="30"/>
        <end position="242"/>
    </location>
</feature>
<reference evidence="2 3" key="1">
    <citation type="submission" date="2017-06" db="EMBL/GenBank/DDBJ databases">
        <title>Genome sequencing of cyanobaciteial culture collection at National Institute for Environmental Studies (NIES).</title>
        <authorList>
            <person name="Hirose Y."/>
            <person name="Shimura Y."/>
            <person name="Fujisawa T."/>
            <person name="Nakamura Y."/>
            <person name="Kawachi M."/>
        </authorList>
    </citation>
    <scope>NUCLEOTIDE SEQUENCE [LARGE SCALE GENOMIC DNA]</scope>
    <source>
        <strain evidence="2 3">NIES-21</strain>
    </source>
</reference>
<proteinExistence type="predicted"/>
<sequence length="242" mass="25764">MMNKAFKKIVGVAVLITLAVSMMPDAAQARRVRYSGRSINGQIIDFDINATVPEQSPGLGNDNLGYFPGAIQDFNIALPSSDISNLAICGEDPCPLGDLTISRLTTEADGSVSNLNIDGGSTVTLNSLQNFFFDGGINFLGNVLRYDISFLGGATSNQPNVVWFVQSDDSNLINNLASFDGVNRIVGFFPSQASSGGTFTIDRQNTSQPVPEPSTVAASLLSVGALGMRSLLQHRKRLKKVS</sequence>
<protein>
    <recommendedName>
        <fullName evidence="4">PEP-CTERM protein-sorting domain-containing protein</fullName>
    </recommendedName>
</protein>
<keyword evidence="1" id="KW-0732">Signal</keyword>
<keyword evidence="3" id="KW-1185">Reference proteome</keyword>
<dbReference type="EMBL" id="AP018174">
    <property type="protein sequence ID" value="BAY16447.1"/>
    <property type="molecule type" value="Genomic_DNA"/>
</dbReference>